<proteinExistence type="predicted"/>
<keyword evidence="7" id="KW-0804">Transcription</keyword>
<reference evidence="11 12" key="1">
    <citation type="submission" date="2016-04" db="EMBL/GenBank/DDBJ databases">
        <title>The genome of Intoshia linei affirms orthonectids as highly simplified spiralians.</title>
        <authorList>
            <person name="Mikhailov K.V."/>
            <person name="Slusarev G.S."/>
            <person name="Nikitin M.A."/>
            <person name="Logacheva M.D."/>
            <person name="Penin A."/>
            <person name="Aleoshin V."/>
            <person name="Panchin Y.V."/>
        </authorList>
    </citation>
    <scope>NUCLEOTIDE SEQUENCE [LARGE SCALE GENOMIC DNA]</scope>
    <source>
        <strain evidence="11">Intl2013</strain>
        <tissue evidence="11">Whole animal</tissue>
    </source>
</reference>
<keyword evidence="3" id="KW-0677">Repeat</keyword>
<dbReference type="PANTHER" id="PTHR23235">
    <property type="entry name" value="KRUEPPEL-LIKE TRANSCRIPTION FACTOR"/>
    <property type="match status" value="1"/>
</dbReference>
<evidence type="ECO:0000256" key="9">
    <source>
        <dbReference type="PROSITE-ProRule" id="PRU00042"/>
    </source>
</evidence>
<evidence type="ECO:0000256" key="2">
    <source>
        <dbReference type="ARBA" id="ARBA00022723"/>
    </source>
</evidence>
<feature type="domain" description="C2H2-type" evidence="10">
    <location>
        <begin position="409"/>
        <end position="437"/>
    </location>
</feature>
<evidence type="ECO:0000256" key="7">
    <source>
        <dbReference type="ARBA" id="ARBA00023163"/>
    </source>
</evidence>
<dbReference type="EMBL" id="LWCA01000438">
    <property type="protein sequence ID" value="OAF68489.1"/>
    <property type="molecule type" value="Genomic_DNA"/>
</dbReference>
<dbReference type="InterPro" id="IPR013087">
    <property type="entry name" value="Znf_C2H2_type"/>
</dbReference>
<feature type="domain" description="C2H2-type" evidence="10">
    <location>
        <begin position="10"/>
        <end position="37"/>
    </location>
</feature>
<protein>
    <recommendedName>
        <fullName evidence="10">C2H2-type domain-containing protein</fullName>
    </recommendedName>
</protein>
<organism evidence="11 12">
    <name type="scientific">Intoshia linei</name>
    <dbReference type="NCBI Taxonomy" id="1819745"/>
    <lineage>
        <taxon>Eukaryota</taxon>
        <taxon>Metazoa</taxon>
        <taxon>Spiralia</taxon>
        <taxon>Lophotrochozoa</taxon>
        <taxon>Mesozoa</taxon>
        <taxon>Orthonectida</taxon>
        <taxon>Rhopaluridae</taxon>
        <taxon>Intoshia</taxon>
    </lineage>
</organism>
<dbReference type="Gene3D" id="3.30.160.60">
    <property type="entry name" value="Classic Zinc Finger"/>
    <property type="match status" value="4"/>
</dbReference>
<evidence type="ECO:0000313" key="12">
    <source>
        <dbReference type="Proteomes" id="UP000078046"/>
    </source>
</evidence>
<dbReference type="PANTHER" id="PTHR23235:SF142">
    <property type="entry name" value="ZINC FINGER PROTEIN 384"/>
    <property type="match status" value="1"/>
</dbReference>
<dbReference type="FunFam" id="3.30.160.60:FF:001289">
    <property type="entry name" value="Zinc finger protein 574"/>
    <property type="match status" value="1"/>
</dbReference>
<dbReference type="AlphaFoldDB" id="A0A177B2I4"/>
<dbReference type="GO" id="GO:0006357">
    <property type="term" value="P:regulation of transcription by RNA polymerase II"/>
    <property type="evidence" value="ECO:0007669"/>
    <property type="project" value="UniProtKB-ARBA"/>
</dbReference>
<keyword evidence="12" id="KW-1185">Reference proteome</keyword>
<evidence type="ECO:0000256" key="1">
    <source>
        <dbReference type="ARBA" id="ARBA00004123"/>
    </source>
</evidence>
<evidence type="ECO:0000256" key="5">
    <source>
        <dbReference type="ARBA" id="ARBA00022833"/>
    </source>
</evidence>
<dbReference type="SUPFAM" id="SSF57667">
    <property type="entry name" value="beta-beta-alpha zinc fingers"/>
    <property type="match status" value="3"/>
</dbReference>
<keyword evidence="4 9" id="KW-0863">Zinc-finger</keyword>
<evidence type="ECO:0000259" key="10">
    <source>
        <dbReference type="PROSITE" id="PS50157"/>
    </source>
</evidence>
<accession>A0A177B2I4</accession>
<dbReference type="PROSITE" id="PS50157">
    <property type="entry name" value="ZINC_FINGER_C2H2_2"/>
    <property type="match status" value="5"/>
</dbReference>
<dbReference type="Pfam" id="PF13912">
    <property type="entry name" value="zf-C2H2_6"/>
    <property type="match status" value="1"/>
</dbReference>
<evidence type="ECO:0000256" key="8">
    <source>
        <dbReference type="ARBA" id="ARBA00023242"/>
    </source>
</evidence>
<keyword evidence="6" id="KW-0805">Transcription regulation</keyword>
<dbReference type="GO" id="GO:0005634">
    <property type="term" value="C:nucleus"/>
    <property type="evidence" value="ECO:0007669"/>
    <property type="project" value="UniProtKB-SubCell"/>
</dbReference>
<evidence type="ECO:0000313" key="11">
    <source>
        <dbReference type="EMBL" id="OAF68489.1"/>
    </source>
</evidence>
<dbReference type="FunFam" id="3.30.160.60:FF:000159">
    <property type="entry name" value="Mds1 and evi1 complex locus protein"/>
    <property type="match status" value="1"/>
</dbReference>
<dbReference type="InterPro" id="IPR036236">
    <property type="entry name" value="Znf_C2H2_sf"/>
</dbReference>
<dbReference type="SMART" id="SM00355">
    <property type="entry name" value="ZnF_C2H2"/>
    <property type="match status" value="5"/>
</dbReference>
<evidence type="ECO:0000256" key="3">
    <source>
        <dbReference type="ARBA" id="ARBA00022737"/>
    </source>
</evidence>
<evidence type="ECO:0000256" key="6">
    <source>
        <dbReference type="ARBA" id="ARBA00023015"/>
    </source>
</evidence>
<gene>
    <name evidence="11" type="ORF">A3Q56_03734</name>
</gene>
<keyword evidence="2" id="KW-0479">Metal-binding</keyword>
<dbReference type="FunFam" id="3.30.160.60:FF:000112">
    <property type="entry name" value="Mds1 and evi1 complex locus protein"/>
    <property type="match status" value="1"/>
</dbReference>
<dbReference type="Proteomes" id="UP000078046">
    <property type="component" value="Unassembled WGS sequence"/>
</dbReference>
<dbReference type="OrthoDB" id="3437960at2759"/>
<dbReference type="PROSITE" id="PS00028">
    <property type="entry name" value="ZINC_FINGER_C2H2_1"/>
    <property type="match status" value="4"/>
</dbReference>
<dbReference type="GO" id="GO:0008270">
    <property type="term" value="F:zinc ion binding"/>
    <property type="evidence" value="ECO:0007669"/>
    <property type="project" value="UniProtKB-KW"/>
</dbReference>
<evidence type="ECO:0000256" key="4">
    <source>
        <dbReference type="ARBA" id="ARBA00022771"/>
    </source>
</evidence>
<feature type="domain" description="C2H2-type" evidence="10">
    <location>
        <begin position="381"/>
        <end position="408"/>
    </location>
</feature>
<dbReference type="FunFam" id="3.30.160.60:FF:000126">
    <property type="entry name" value="Mds1 and evi1 complex locus protein"/>
    <property type="match status" value="1"/>
</dbReference>
<name>A0A177B2I4_9BILA</name>
<feature type="domain" description="C2H2-type" evidence="10">
    <location>
        <begin position="39"/>
        <end position="66"/>
    </location>
</feature>
<keyword evidence="8" id="KW-0539">Nucleus</keyword>
<sequence length="488" mass="57174">MHTHQSVKPYHCEVCTKAYTQFSNLCRHKRMHINCRRQATCPHCNQRFSNVTTLNKHKRFCTSAKKCNKFAYSKLTNLMYKTSLFENKESKQDYNFNQNGFLPYWPFCSDINLNNNKSIDKTNLTIKQKNSIRSIDDIIQNKFSNNVQSDVPKSFMTGSNTYQGNLSNQEIQNFSLYHYYQTLQKLMVVNEEECVNKRNYQISHPTGAKKRKCGNTIQNTYCKTKNKPGFTIENITNYFGCKVKPNDVKSEIPLDLSTKNLTLSNELNLHNSKSRITNLNEISSELMFTQMQKMNQEKTFFNITNWLTRNNYDRIKDNFFQLKNSTFHSNHINIKSKSVDSNSVSPISRTEDNTIKDDILSNYDQNSIKIPYLKQLRKEQHTCEYCGKVFPRSANLTRHKRTHTGEQPYCCNICDRSFSISSNLQRHIRNIHNKEKPFRCIVCAKAFGQQTNLDRHLKKHTLLPENFSLNDSKIDLKKTPENEKIDIN</sequence>
<dbReference type="Pfam" id="PF00096">
    <property type="entry name" value="zf-C2H2"/>
    <property type="match status" value="3"/>
</dbReference>
<keyword evidence="5" id="KW-0862">Zinc</keyword>
<comment type="caution">
    <text evidence="11">The sequence shown here is derived from an EMBL/GenBank/DDBJ whole genome shotgun (WGS) entry which is preliminary data.</text>
</comment>
<feature type="domain" description="C2H2-type" evidence="10">
    <location>
        <begin position="438"/>
        <end position="461"/>
    </location>
</feature>
<comment type="subcellular location">
    <subcellularLocation>
        <location evidence="1">Nucleus</location>
    </subcellularLocation>
</comment>